<evidence type="ECO:0000256" key="7">
    <source>
        <dbReference type="PROSITE-ProRule" id="PRU00283"/>
    </source>
</evidence>
<evidence type="ECO:0000256" key="3">
    <source>
        <dbReference type="ARBA" id="ARBA00022840"/>
    </source>
</evidence>
<sequence>MTVKIGAEVLRGDAGHVGIEGELEEHLFLSCLDQHHPIIFANDIATFILSELMFTHDFVHFYYYILMLSFQGRERGRKGGGGGREVLDAFRFTYWCRNLINILAEVSQTGKQRHIPYRDSRLTFLLQESLGGNAKLAMHPCFFFFCEIEVHMPQYCSCKSETFSTLRFAQRAKAIKNKAVVNEVMEENVNHLREVIRQLRDELHRVKAKGYNPHDSDGGHSAAWIRRSMNLLKSSLSCPITLRHVDDDGDEEMEIDEEAVEILCGRVDRQIASSDANNTIDVSKEETVNSVSQQVEFEDLSGCIKDQISEDIDVKMEEGASEQDGIMIVDCVEPVNVRDNSVCTVSEPLNGVSATISSADAQNDLSNGSLNCVSPSSLSIVPSNVSPVLKSPIPSVSPRISSSRKSLRTSSMLTASQKDLEDDNKLGLDASNISFKKSVRSSSSSALCTQKSKNFLTPTAHLEASIRQGLEIIDSQRQSSALRRSSFRFPFKPEESKPFLPVDKVDVGVQTFPGDISEENSVIFTCSSCKNRMQLEVKEAYDSSNLQIVPVDGSESADKLKNHVPKAVEKVLAGAIRREMALEDFCAKQTSEIVQLNRLVQQYKHERECNAIIAQTREDKILRLENLMDGVLPTEEFMEEELASLTHEHKILKEKYENHPEVLRTKIDAESTEESAEAKLERERSRWTEAESRWISLSEELRVELEASRSLAEKRKQELETERKCAEELNEAMQMAMEGHARMLEAYADLEEKHIQLLARHRKIQEGTEDVKKAAAKAGVRGAESKFINALAAEISALRVEKEKERRYLRDENKGLQAQLRDTAEAVQAAGELLARLKESEEAVAASQKRTMEAEQETERAYKQIDKLKKNHEKEISALNELLANSHLHKEARQQPVYDEAFEEYACDHGGEDGELPKLTETSSWFSGYDRCNI</sequence>
<dbReference type="GO" id="GO:0008017">
    <property type="term" value="F:microtubule binding"/>
    <property type="evidence" value="ECO:0007669"/>
    <property type="project" value="InterPro"/>
</dbReference>
<evidence type="ECO:0000256" key="6">
    <source>
        <dbReference type="ARBA" id="ARBA00034488"/>
    </source>
</evidence>
<proteinExistence type="inferred from homology"/>
<feature type="domain" description="Kinesin motor" evidence="10">
    <location>
        <begin position="98"/>
        <end position="175"/>
    </location>
</feature>
<feature type="coiled-coil region" evidence="8">
    <location>
        <begin position="182"/>
        <end position="209"/>
    </location>
</feature>
<keyword evidence="5" id="KW-0505">Motor protein</keyword>
<evidence type="ECO:0000259" key="10">
    <source>
        <dbReference type="PROSITE" id="PS50067"/>
    </source>
</evidence>
<evidence type="ECO:0000256" key="4">
    <source>
        <dbReference type="ARBA" id="ARBA00023054"/>
    </source>
</evidence>
<dbReference type="Gene3D" id="3.40.850.10">
    <property type="entry name" value="Kinesin motor domain"/>
    <property type="match status" value="1"/>
</dbReference>
<dbReference type="Pfam" id="PF00225">
    <property type="entry name" value="Kinesin"/>
    <property type="match status" value="1"/>
</dbReference>
<comment type="caution">
    <text evidence="11">The sequence shown here is derived from an EMBL/GenBank/DDBJ whole genome shotgun (WGS) entry which is preliminary data.</text>
</comment>
<dbReference type="EMBL" id="PKMF04000168">
    <property type="protein sequence ID" value="KAK7845587.1"/>
    <property type="molecule type" value="Genomic_DNA"/>
</dbReference>
<dbReference type="InterPro" id="IPR036961">
    <property type="entry name" value="Kinesin_motor_dom_sf"/>
</dbReference>
<dbReference type="GO" id="GO:0005524">
    <property type="term" value="F:ATP binding"/>
    <property type="evidence" value="ECO:0007669"/>
    <property type="project" value="UniProtKB-KW"/>
</dbReference>
<evidence type="ECO:0000256" key="5">
    <source>
        <dbReference type="ARBA" id="ARBA00023175"/>
    </source>
</evidence>
<dbReference type="PROSITE" id="PS50067">
    <property type="entry name" value="KINESIN_MOTOR_2"/>
    <property type="match status" value="1"/>
</dbReference>
<dbReference type="PANTHER" id="PTHR37739:SF16">
    <property type="entry name" value="KINESIN-LIKE PROTEIN"/>
    <property type="match status" value="1"/>
</dbReference>
<dbReference type="GO" id="GO:0003777">
    <property type="term" value="F:microtubule motor activity"/>
    <property type="evidence" value="ECO:0007669"/>
    <property type="project" value="InterPro"/>
</dbReference>
<keyword evidence="2" id="KW-0547">Nucleotide-binding</keyword>
<dbReference type="InterPro" id="IPR027417">
    <property type="entry name" value="P-loop_NTPase"/>
</dbReference>
<dbReference type="GO" id="GO:0005874">
    <property type="term" value="C:microtubule"/>
    <property type="evidence" value="ECO:0007669"/>
    <property type="project" value="UniProtKB-KW"/>
</dbReference>
<keyword evidence="3" id="KW-0067">ATP-binding</keyword>
<evidence type="ECO:0000313" key="12">
    <source>
        <dbReference type="Proteomes" id="UP000237347"/>
    </source>
</evidence>
<keyword evidence="4 8" id="KW-0175">Coiled coil</keyword>
<feature type="compositionally biased region" description="Low complexity" evidence="9">
    <location>
        <begin position="392"/>
        <end position="411"/>
    </location>
</feature>
<dbReference type="PANTHER" id="PTHR37739">
    <property type="entry name" value="KINESIN-LIKE PROTEIN KIN-12D"/>
    <property type="match status" value="1"/>
</dbReference>
<dbReference type="SMART" id="SM00129">
    <property type="entry name" value="KISc"/>
    <property type="match status" value="1"/>
</dbReference>
<comment type="caution">
    <text evidence="7">Lacks conserved residue(s) required for the propagation of feature annotation.</text>
</comment>
<dbReference type="Proteomes" id="UP000237347">
    <property type="component" value="Unassembled WGS sequence"/>
</dbReference>
<dbReference type="SUPFAM" id="SSF52540">
    <property type="entry name" value="P-loop containing nucleoside triphosphate hydrolases"/>
    <property type="match status" value="1"/>
</dbReference>
<evidence type="ECO:0000256" key="8">
    <source>
        <dbReference type="SAM" id="Coils"/>
    </source>
</evidence>
<feature type="region of interest" description="Disordered" evidence="9">
    <location>
        <begin position="392"/>
        <end position="416"/>
    </location>
</feature>
<reference evidence="11 12" key="1">
    <citation type="journal article" date="2018" name="Sci. Data">
        <title>The draft genome sequence of cork oak.</title>
        <authorList>
            <person name="Ramos A.M."/>
            <person name="Usie A."/>
            <person name="Barbosa P."/>
            <person name="Barros P.M."/>
            <person name="Capote T."/>
            <person name="Chaves I."/>
            <person name="Simoes F."/>
            <person name="Abreu I."/>
            <person name="Carrasquinho I."/>
            <person name="Faro C."/>
            <person name="Guimaraes J.B."/>
            <person name="Mendonca D."/>
            <person name="Nobrega F."/>
            <person name="Rodrigues L."/>
            <person name="Saibo N.J.M."/>
            <person name="Varela M.C."/>
            <person name="Egas C."/>
            <person name="Matos J."/>
            <person name="Miguel C.M."/>
            <person name="Oliveira M.M."/>
            <person name="Ricardo C.P."/>
            <person name="Goncalves S."/>
        </authorList>
    </citation>
    <scope>NUCLEOTIDE SEQUENCE [LARGE SCALE GENOMIC DNA]</scope>
    <source>
        <strain evidence="12">cv. HL8</strain>
    </source>
</reference>
<comment type="similarity">
    <text evidence="6">Belongs to the TRAFAC class myosin-kinesin ATPase superfamily. Kinesin family. KIN-12 subfamily.</text>
</comment>
<feature type="coiled-coil region" evidence="8">
    <location>
        <begin position="635"/>
        <end position="736"/>
    </location>
</feature>
<accession>A0AAW0L2H3</accession>
<dbReference type="InterPro" id="IPR001752">
    <property type="entry name" value="Kinesin_motor_dom"/>
</dbReference>
<evidence type="ECO:0000256" key="2">
    <source>
        <dbReference type="ARBA" id="ARBA00022741"/>
    </source>
</evidence>
<feature type="coiled-coil region" evidence="8">
    <location>
        <begin position="799"/>
        <end position="885"/>
    </location>
</feature>
<organism evidence="11 12">
    <name type="scientific">Quercus suber</name>
    <name type="common">Cork oak</name>
    <dbReference type="NCBI Taxonomy" id="58331"/>
    <lineage>
        <taxon>Eukaryota</taxon>
        <taxon>Viridiplantae</taxon>
        <taxon>Streptophyta</taxon>
        <taxon>Embryophyta</taxon>
        <taxon>Tracheophyta</taxon>
        <taxon>Spermatophyta</taxon>
        <taxon>Magnoliopsida</taxon>
        <taxon>eudicotyledons</taxon>
        <taxon>Gunneridae</taxon>
        <taxon>Pentapetalae</taxon>
        <taxon>rosids</taxon>
        <taxon>fabids</taxon>
        <taxon>Fagales</taxon>
        <taxon>Fagaceae</taxon>
        <taxon>Quercus</taxon>
    </lineage>
</organism>
<dbReference type="GO" id="GO:0007018">
    <property type="term" value="P:microtubule-based movement"/>
    <property type="evidence" value="ECO:0007669"/>
    <property type="project" value="InterPro"/>
</dbReference>
<keyword evidence="1" id="KW-0493">Microtubule</keyword>
<evidence type="ECO:0000313" key="11">
    <source>
        <dbReference type="EMBL" id="KAK7845587.1"/>
    </source>
</evidence>
<dbReference type="InterPro" id="IPR044986">
    <property type="entry name" value="KIF15/KIN-12"/>
</dbReference>
<gene>
    <name evidence="11" type="primary">KIN12A_0</name>
    <name evidence="11" type="ORF">CFP56_009123</name>
</gene>
<evidence type="ECO:0000256" key="1">
    <source>
        <dbReference type="ARBA" id="ARBA00022701"/>
    </source>
</evidence>
<dbReference type="PRINTS" id="PR00380">
    <property type="entry name" value="KINESINHEAVY"/>
</dbReference>
<dbReference type="AlphaFoldDB" id="A0AAW0L2H3"/>
<protein>
    <submittedName>
        <fullName evidence="11">Kinesin-like protein kin-12a</fullName>
    </submittedName>
</protein>
<evidence type="ECO:0000256" key="9">
    <source>
        <dbReference type="SAM" id="MobiDB-lite"/>
    </source>
</evidence>
<name>A0AAW0L2H3_QUESU</name>
<keyword evidence="12" id="KW-1185">Reference proteome</keyword>